<proteinExistence type="predicted"/>
<evidence type="ECO:0000313" key="2">
    <source>
        <dbReference type="Proteomes" id="UP001301958"/>
    </source>
</evidence>
<accession>A0AAN7BJN2</accession>
<name>A0AAN7BJN2_9PEZI</name>
<reference evidence="1" key="2">
    <citation type="submission" date="2023-05" db="EMBL/GenBank/DDBJ databases">
        <authorList>
            <consortium name="Lawrence Berkeley National Laboratory"/>
            <person name="Steindorff A."/>
            <person name="Hensen N."/>
            <person name="Bonometti L."/>
            <person name="Westerberg I."/>
            <person name="Brannstrom I.O."/>
            <person name="Guillou S."/>
            <person name="Cros-Aarteil S."/>
            <person name="Calhoun S."/>
            <person name="Haridas S."/>
            <person name="Kuo A."/>
            <person name="Mondo S."/>
            <person name="Pangilinan J."/>
            <person name="Riley R."/>
            <person name="Labutti K."/>
            <person name="Andreopoulos B."/>
            <person name="Lipzen A."/>
            <person name="Chen C."/>
            <person name="Yanf M."/>
            <person name="Daum C."/>
            <person name="Ng V."/>
            <person name="Clum A."/>
            <person name="Ohm R."/>
            <person name="Martin F."/>
            <person name="Silar P."/>
            <person name="Natvig D."/>
            <person name="Lalanne C."/>
            <person name="Gautier V."/>
            <person name="Ament-Velasquez S.L."/>
            <person name="Kruys A."/>
            <person name="Hutchinson M.I."/>
            <person name="Powell A.J."/>
            <person name="Barry K."/>
            <person name="Miller A.N."/>
            <person name="Grigoriev I.V."/>
            <person name="Debuchy R."/>
            <person name="Gladieux P."/>
            <person name="Thoren M.H."/>
            <person name="Johannesson H."/>
        </authorList>
    </citation>
    <scope>NUCLEOTIDE SEQUENCE</scope>
    <source>
        <strain evidence="1">CBS 990.96</strain>
    </source>
</reference>
<keyword evidence="2" id="KW-1185">Reference proteome</keyword>
<dbReference type="SUPFAM" id="SSF48403">
    <property type="entry name" value="Ankyrin repeat"/>
    <property type="match status" value="1"/>
</dbReference>
<dbReference type="SMART" id="SM00248">
    <property type="entry name" value="ANK"/>
    <property type="match status" value="2"/>
</dbReference>
<evidence type="ECO:0008006" key="3">
    <source>
        <dbReference type="Google" id="ProtNLM"/>
    </source>
</evidence>
<dbReference type="Proteomes" id="UP001301958">
    <property type="component" value="Unassembled WGS sequence"/>
</dbReference>
<dbReference type="InterPro" id="IPR002110">
    <property type="entry name" value="Ankyrin_rpt"/>
</dbReference>
<evidence type="ECO:0000313" key="1">
    <source>
        <dbReference type="EMBL" id="KAK4224515.1"/>
    </source>
</evidence>
<dbReference type="AlphaFoldDB" id="A0AAN7BJN2"/>
<dbReference type="Pfam" id="PF13606">
    <property type="entry name" value="Ank_3"/>
    <property type="match status" value="1"/>
</dbReference>
<gene>
    <name evidence="1" type="ORF">QBC38DRAFT_514777</name>
</gene>
<dbReference type="Gene3D" id="1.25.40.20">
    <property type="entry name" value="Ankyrin repeat-containing domain"/>
    <property type="match status" value="1"/>
</dbReference>
<sequence>MYATLDPVTILAKAFPQDALKWGIFFGQPTFIEKALERGARINRATKSFKLFNNQRSHPLITNGLYKATSWQSSFNKRVTPLIFALMLNQPNIGVAPRSWCGFEPGYAACFGRLSILKILINHGANMTDIVRSAGTEEETSVYKEGDKSDDSEAEVPMITHDGDGPGKHSMFHLVARHGHLDMLNLLVQQPGADPEANKTFVDSVQSQDFTPLVEVLKLTSTHPELVEPLIKSLKRIRTINNFEPSFRLDSDYRRRFIAPAYRSCPELIFEPKFLSSSLPVEYRSFEEWESHRRLAVDL</sequence>
<organism evidence="1 2">
    <name type="scientific">Podospora fimiseda</name>
    <dbReference type="NCBI Taxonomy" id="252190"/>
    <lineage>
        <taxon>Eukaryota</taxon>
        <taxon>Fungi</taxon>
        <taxon>Dikarya</taxon>
        <taxon>Ascomycota</taxon>
        <taxon>Pezizomycotina</taxon>
        <taxon>Sordariomycetes</taxon>
        <taxon>Sordariomycetidae</taxon>
        <taxon>Sordariales</taxon>
        <taxon>Podosporaceae</taxon>
        <taxon>Podospora</taxon>
    </lineage>
</organism>
<comment type="caution">
    <text evidence="1">The sequence shown here is derived from an EMBL/GenBank/DDBJ whole genome shotgun (WGS) entry which is preliminary data.</text>
</comment>
<protein>
    <recommendedName>
        <fullName evidence="3">Ankyrin repeat protein</fullName>
    </recommendedName>
</protein>
<reference evidence="1" key="1">
    <citation type="journal article" date="2023" name="Mol. Phylogenet. Evol.">
        <title>Genome-scale phylogeny and comparative genomics of the fungal order Sordariales.</title>
        <authorList>
            <person name="Hensen N."/>
            <person name="Bonometti L."/>
            <person name="Westerberg I."/>
            <person name="Brannstrom I.O."/>
            <person name="Guillou S."/>
            <person name="Cros-Aarteil S."/>
            <person name="Calhoun S."/>
            <person name="Haridas S."/>
            <person name="Kuo A."/>
            <person name="Mondo S."/>
            <person name="Pangilinan J."/>
            <person name="Riley R."/>
            <person name="LaButti K."/>
            <person name="Andreopoulos B."/>
            <person name="Lipzen A."/>
            <person name="Chen C."/>
            <person name="Yan M."/>
            <person name="Daum C."/>
            <person name="Ng V."/>
            <person name="Clum A."/>
            <person name="Steindorff A."/>
            <person name="Ohm R.A."/>
            <person name="Martin F."/>
            <person name="Silar P."/>
            <person name="Natvig D.O."/>
            <person name="Lalanne C."/>
            <person name="Gautier V."/>
            <person name="Ament-Velasquez S.L."/>
            <person name="Kruys A."/>
            <person name="Hutchinson M.I."/>
            <person name="Powell A.J."/>
            <person name="Barry K."/>
            <person name="Miller A.N."/>
            <person name="Grigoriev I.V."/>
            <person name="Debuchy R."/>
            <person name="Gladieux P."/>
            <person name="Hiltunen Thoren M."/>
            <person name="Johannesson H."/>
        </authorList>
    </citation>
    <scope>NUCLEOTIDE SEQUENCE</scope>
    <source>
        <strain evidence="1">CBS 990.96</strain>
    </source>
</reference>
<dbReference type="EMBL" id="MU865390">
    <property type="protein sequence ID" value="KAK4224515.1"/>
    <property type="molecule type" value="Genomic_DNA"/>
</dbReference>
<dbReference type="InterPro" id="IPR036770">
    <property type="entry name" value="Ankyrin_rpt-contain_sf"/>
</dbReference>